<dbReference type="PANTHER" id="PTHR44757:SF2">
    <property type="entry name" value="BIOFILM ARCHITECTURE MAINTENANCE PROTEIN MBAA"/>
    <property type="match status" value="1"/>
</dbReference>
<proteinExistence type="predicted"/>
<organism evidence="6 7">
    <name type="scientific">Marinobacter litoralis</name>
    <dbReference type="NCBI Taxonomy" id="187981"/>
    <lineage>
        <taxon>Bacteria</taxon>
        <taxon>Pseudomonadati</taxon>
        <taxon>Pseudomonadota</taxon>
        <taxon>Gammaproteobacteria</taxon>
        <taxon>Pseudomonadales</taxon>
        <taxon>Marinobacteraceae</taxon>
        <taxon>Marinobacter</taxon>
    </lineage>
</organism>
<dbReference type="Proteomes" id="UP000265903">
    <property type="component" value="Unassembled WGS sequence"/>
</dbReference>
<dbReference type="Gene3D" id="3.30.70.270">
    <property type="match status" value="1"/>
</dbReference>
<accession>A0A3M2RBG7</accession>
<dbReference type="NCBIfam" id="TIGR00254">
    <property type="entry name" value="GGDEF"/>
    <property type="match status" value="1"/>
</dbReference>
<dbReference type="RefSeq" id="WP_114334884.1">
    <property type="nucleotide sequence ID" value="NZ_QMDL01000003.1"/>
</dbReference>
<dbReference type="OrthoDB" id="9812358at2"/>
<dbReference type="PROSITE" id="PS50110">
    <property type="entry name" value="RESPONSE_REGULATORY"/>
    <property type="match status" value="1"/>
</dbReference>
<dbReference type="InterPro" id="IPR011006">
    <property type="entry name" value="CheY-like_superfamily"/>
</dbReference>
<evidence type="ECO:0000259" key="4">
    <source>
        <dbReference type="PROSITE" id="PS50883"/>
    </source>
</evidence>
<dbReference type="SUPFAM" id="SSF52172">
    <property type="entry name" value="CheY-like"/>
    <property type="match status" value="1"/>
</dbReference>
<dbReference type="SMART" id="SM00052">
    <property type="entry name" value="EAL"/>
    <property type="match status" value="1"/>
</dbReference>
<dbReference type="InterPro" id="IPR043128">
    <property type="entry name" value="Rev_trsase/Diguanyl_cyclase"/>
</dbReference>
<reference evidence="6 7" key="1">
    <citation type="submission" date="2018-08" db="EMBL/GenBank/DDBJ databases">
        <title>Whole Genome Sequence of the Moderate Halophilic Marine Bacterium Marinobacter litoralis Sw-45.</title>
        <authorList>
            <person name="Musa H."/>
        </authorList>
    </citation>
    <scope>NUCLEOTIDE SEQUENCE [LARGE SCALE GENOMIC DNA]</scope>
    <source>
        <strain evidence="6 7">Sw-45</strain>
    </source>
</reference>
<dbReference type="InterPro" id="IPR029787">
    <property type="entry name" value="Nucleotide_cyclase"/>
</dbReference>
<dbReference type="Gene3D" id="3.20.20.450">
    <property type="entry name" value="EAL domain"/>
    <property type="match status" value="1"/>
</dbReference>
<keyword evidence="2" id="KW-0597">Phosphoprotein</keyword>
<gene>
    <name evidence="6" type="primary">gmr_5</name>
    <name evidence="6" type="ORF">DOQ08_02109</name>
</gene>
<dbReference type="SUPFAM" id="SSF55073">
    <property type="entry name" value="Nucleotide cyclase"/>
    <property type="match status" value="1"/>
</dbReference>
<dbReference type="Pfam" id="PF00072">
    <property type="entry name" value="Response_reg"/>
    <property type="match status" value="1"/>
</dbReference>
<name>A0A3M2RBG7_9GAMM</name>
<dbReference type="SUPFAM" id="SSF141868">
    <property type="entry name" value="EAL domain-like"/>
    <property type="match status" value="1"/>
</dbReference>
<feature type="domain" description="Response regulatory" evidence="3">
    <location>
        <begin position="9"/>
        <end position="126"/>
    </location>
</feature>
<dbReference type="GO" id="GO:0000160">
    <property type="term" value="P:phosphorelay signal transduction system"/>
    <property type="evidence" value="ECO:0007669"/>
    <property type="project" value="InterPro"/>
</dbReference>
<dbReference type="EC" id="3.1.4.52" evidence="6"/>
<feature type="domain" description="GGDEF" evidence="5">
    <location>
        <begin position="170"/>
        <end position="303"/>
    </location>
</feature>
<protein>
    <submittedName>
        <fullName evidence="6">Cyclic di-GMP phosphodiesterase Gmr</fullName>
        <ecNumber evidence="6">3.1.4.52</ecNumber>
    </submittedName>
</protein>
<dbReference type="EMBL" id="QMDL01000003">
    <property type="protein sequence ID" value="RMJ02646.1"/>
    <property type="molecule type" value="Genomic_DNA"/>
</dbReference>
<dbReference type="CDD" id="cd01949">
    <property type="entry name" value="GGDEF"/>
    <property type="match status" value="1"/>
</dbReference>
<dbReference type="InterPro" id="IPR001789">
    <property type="entry name" value="Sig_transdc_resp-reg_receiver"/>
</dbReference>
<dbReference type="PANTHER" id="PTHR44757">
    <property type="entry name" value="DIGUANYLATE CYCLASE DGCP"/>
    <property type="match status" value="1"/>
</dbReference>
<dbReference type="AlphaFoldDB" id="A0A3M2RBG7"/>
<feature type="modified residue" description="4-aspartylphosphate" evidence="2">
    <location>
        <position position="61"/>
    </location>
</feature>
<dbReference type="Pfam" id="PF00563">
    <property type="entry name" value="EAL"/>
    <property type="match status" value="1"/>
</dbReference>
<evidence type="ECO:0000313" key="7">
    <source>
        <dbReference type="Proteomes" id="UP000265903"/>
    </source>
</evidence>
<dbReference type="Gene3D" id="3.40.50.2300">
    <property type="match status" value="1"/>
</dbReference>
<dbReference type="PROSITE" id="PS50883">
    <property type="entry name" value="EAL"/>
    <property type="match status" value="1"/>
</dbReference>
<dbReference type="Pfam" id="PF00990">
    <property type="entry name" value="GGDEF"/>
    <property type="match status" value="1"/>
</dbReference>
<dbReference type="InterPro" id="IPR035919">
    <property type="entry name" value="EAL_sf"/>
</dbReference>
<dbReference type="InterPro" id="IPR000160">
    <property type="entry name" value="GGDEF_dom"/>
</dbReference>
<dbReference type="SMART" id="SM00267">
    <property type="entry name" value="GGDEF"/>
    <property type="match status" value="1"/>
</dbReference>
<evidence type="ECO:0000313" key="6">
    <source>
        <dbReference type="EMBL" id="RMJ02646.1"/>
    </source>
</evidence>
<dbReference type="GO" id="GO:0071111">
    <property type="term" value="F:cyclic-guanylate-specific phosphodiesterase activity"/>
    <property type="evidence" value="ECO:0007669"/>
    <property type="project" value="UniProtKB-EC"/>
</dbReference>
<dbReference type="PROSITE" id="PS50887">
    <property type="entry name" value="GGDEF"/>
    <property type="match status" value="1"/>
</dbReference>
<evidence type="ECO:0000259" key="5">
    <source>
        <dbReference type="PROSITE" id="PS50887"/>
    </source>
</evidence>
<dbReference type="InterPro" id="IPR052155">
    <property type="entry name" value="Biofilm_reg_signaling"/>
</dbReference>
<comment type="cofactor">
    <cofactor evidence="1">
        <name>Mg(2+)</name>
        <dbReference type="ChEBI" id="CHEBI:18420"/>
    </cofactor>
</comment>
<evidence type="ECO:0000256" key="1">
    <source>
        <dbReference type="ARBA" id="ARBA00001946"/>
    </source>
</evidence>
<dbReference type="FunFam" id="3.30.70.270:FF:000001">
    <property type="entry name" value="Diguanylate cyclase domain protein"/>
    <property type="match status" value="1"/>
</dbReference>
<dbReference type="CDD" id="cd00156">
    <property type="entry name" value="REC"/>
    <property type="match status" value="1"/>
</dbReference>
<dbReference type="CDD" id="cd01948">
    <property type="entry name" value="EAL"/>
    <property type="match status" value="1"/>
</dbReference>
<dbReference type="InterPro" id="IPR001633">
    <property type="entry name" value="EAL_dom"/>
</dbReference>
<comment type="caution">
    <text evidence="6">The sequence shown here is derived from an EMBL/GenBank/DDBJ whole genome shotgun (WGS) entry which is preliminary data.</text>
</comment>
<feature type="domain" description="EAL" evidence="4">
    <location>
        <begin position="312"/>
        <end position="569"/>
    </location>
</feature>
<keyword evidence="7" id="KW-1185">Reference proteome</keyword>
<evidence type="ECO:0000256" key="2">
    <source>
        <dbReference type="PROSITE-ProRule" id="PRU00169"/>
    </source>
</evidence>
<evidence type="ECO:0000259" key="3">
    <source>
        <dbReference type="PROSITE" id="PS50110"/>
    </source>
</evidence>
<dbReference type="SMART" id="SM00448">
    <property type="entry name" value="REC"/>
    <property type="match status" value="1"/>
</dbReference>
<sequence>MVSNKKTIRVHIIDDDPADFLILDELLLGSTRFRYELSHFGSFDEVRQELLAPECDVFLVDYFLGRDTAGDILREARRAHCEVPIVVWTGADSPTLDDEVLELGAADFLPKDEISLPLLERTVRHAIRHKEAELELQRLAKRDPLTGLGNRLLFEEILESSLARCKRSGGKLAVLFLDLDRFKEINDSLGHPTGDLLLLLISDRLKAVVRESDFIARIGGDEFTILIDELHSVDDALIVAQKIVRALAHPSPVGGHELNITASVGVALYPENGDTPIKLMQKADIALYEAKRKGVSKIKCFTSNLQTQLERHLYLEKGLRHALEHDQFELVLQPQWRLEDQGLTGFEALLRWHAGADGMISPFEFIPVAEKTGLIVPVGEWVVSKVCEYLREWKQHGVSDCRIALNVSPLQLKSGKFVEALESMAVAHGVALDQIEVEVTEESLLDGVEEHGRVSNELVRLRELGVKIAIDDFGTGYSSLRYLRQFPADIVKIDKSFVSEGSVALKESEICTAIVTMARSLGMEVIAEGIETTEQLSSLREIGCSLGQGYLVSMPLSFEEASDCVLQGRTDSKKQ</sequence>
<keyword evidence="6" id="KW-0378">Hydrolase</keyword>